<protein>
    <submittedName>
        <fullName evidence="1">Uncharacterized protein</fullName>
    </submittedName>
</protein>
<proteinExistence type="predicted"/>
<dbReference type="OrthoDB" id="9774335at2"/>
<evidence type="ECO:0000313" key="1">
    <source>
        <dbReference type="EMBL" id="TSA79513.1"/>
    </source>
</evidence>
<dbReference type="RefSeq" id="WP_143722152.1">
    <property type="nucleotide sequence ID" value="NZ_VKDB01000041.1"/>
</dbReference>
<dbReference type="Proteomes" id="UP000316092">
    <property type="component" value="Unassembled WGS sequence"/>
</dbReference>
<reference evidence="1 2" key="1">
    <citation type="submission" date="2019-07" db="EMBL/GenBank/DDBJ databases">
        <title>Deinococcus detaillus sp. nov., isolated from humus soil in Antarctica.</title>
        <authorList>
            <person name="Zhang K."/>
        </authorList>
    </citation>
    <scope>NUCLEOTIDE SEQUENCE [LARGE SCALE GENOMIC DNA]</scope>
    <source>
        <strain evidence="1 2">H1</strain>
    </source>
</reference>
<organism evidence="1 2">
    <name type="scientific">Deinococcus detaillensis</name>
    <dbReference type="NCBI Taxonomy" id="2592048"/>
    <lineage>
        <taxon>Bacteria</taxon>
        <taxon>Thermotogati</taxon>
        <taxon>Deinococcota</taxon>
        <taxon>Deinococci</taxon>
        <taxon>Deinococcales</taxon>
        <taxon>Deinococcaceae</taxon>
        <taxon>Deinococcus</taxon>
    </lineage>
</organism>
<name>A0A553UH29_9DEIO</name>
<comment type="caution">
    <text evidence="1">The sequence shown here is derived from an EMBL/GenBank/DDBJ whole genome shotgun (WGS) entry which is preliminary data.</text>
</comment>
<dbReference type="EMBL" id="VKDB01000041">
    <property type="protein sequence ID" value="TSA79513.1"/>
    <property type="molecule type" value="Genomic_DNA"/>
</dbReference>
<gene>
    <name evidence="1" type="ORF">FNU79_17870</name>
</gene>
<keyword evidence="2" id="KW-1185">Reference proteome</keyword>
<accession>A0A553UH29</accession>
<dbReference type="AlphaFoldDB" id="A0A553UH29"/>
<sequence>MSNDLPSLLIGAQGTEQAQKPPHAEMLVVQVNTVAANLRPELTPLGSLATSLLLLCALVLHH</sequence>
<evidence type="ECO:0000313" key="2">
    <source>
        <dbReference type="Proteomes" id="UP000316092"/>
    </source>
</evidence>